<comment type="caution">
    <text evidence="2">The sequence shown here is derived from an EMBL/GenBank/DDBJ whole genome shotgun (WGS) entry which is preliminary data.</text>
</comment>
<sequence>MYMFPMDNLPSDITAQILSRLPVKYVFRCRSVCKTWLKIIDDNRHLFRPRHFVPVRQWPTNAFICSVPYTSCWFGKGSEMHFLTSPKDRNAFLNFGKGSEMHFLTSPKNRNAFSNFSKGKKSEVYSANPKNKNRIRKGNYSLSFGR</sequence>
<reference evidence="2 3" key="1">
    <citation type="submission" date="2020-06" db="EMBL/GenBank/DDBJ databases">
        <title>Transcriptomic and genomic resources for Thalictrum thalictroides and T. hernandezii: Facilitating candidate gene discovery in an emerging model plant lineage.</title>
        <authorList>
            <person name="Arias T."/>
            <person name="Riano-Pachon D.M."/>
            <person name="Di Stilio V.S."/>
        </authorList>
    </citation>
    <scope>NUCLEOTIDE SEQUENCE [LARGE SCALE GENOMIC DNA]</scope>
    <source>
        <strain evidence="3">cv. WT478/WT964</strain>
        <tissue evidence="2">Leaves</tissue>
    </source>
</reference>
<evidence type="ECO:0000313" key="3">
    <source>
        <dbReference type="Proteomes" id="UP000554482"/>
    </source>
</evidence>
<organism evidence="2 3">
    <name type="scientific">Thalictrum thalictroides</name>
    <name type="common">Rue-anemone</name>
    <name type="synonym">Anemone thalictroides</name>
    <dbReference type="NCBI Taxonomy" id="46969"/>
    <lineage>
        <taxon>Eukaryota</taxon>
        <taxon>Viridiplantae</taxon>
        <taxon>Streptophyta</taxon>
        <taxon>Embryophyta</taxon>
        <taxon>Tracheophyta</taxon>
        <taxon>Spermatophyta</taxon>
        <taxon>Magnoliopsida</taxon>
        <taxon>Ranunculales</taxon>
        <taxon>Ranunculaceae</taxon>
        <taxon>Thalictroideae</taxon>
        <taxon>Thalictrum</taxon>
    </lineage>
</organism>
<dbReference type="SMART" id="SM00256">
    <property type="entry name" value="FBOX"/>
    <property type="match status" value="1"/>
</dbReference>
<dbReference type="InterPro" id="IPR036047">
    <property type="entry name" value="F-box-like_dom_sf"/>
</dbReference>
<dbReference type="Pfam" id="PF00646">
    <property type="entry name" value="F-box"/>
    <property type="match status" value="1"/>
</dbReference>
<name>A0A7J6VNW6_THATH</name>
<evidence type="ECO:0000259" key="1">
    <source>
        <dbReference type="PROSITE" id="PS50181"/>
    </source>
</evidence>
<accession>A0A7J6VNW6</accession>
<keyword evidence="3" id="KW-1185">Reference proteome</keyword>
<dbReference type="PANTHER" id="PTHR46301">
    <property type="entry name" value="F-BOX/KELCH-REPEAT PROTEIN"/>
    <property type="match status" value="1"/>
</dbReference>
<dbReference type="Gene3D" id="1.20.1280.50">
    <property type="match status" value="1"/>
</dbReference>
<gene>
    <name evidence="2" type="ORF">FRX31_024553</name>
</gene>
<feature type="domain" description="F-box" evidence="1">
    <location>
        <begin position="3"/>
        <end position="50"/>
    </location>
</feature>
<dbReference type="GO" id="GO:0031146">
    <property type="term" value="P:SCF-dependent proteasomal ubiquitin-dependent protein catabolic process"/>
    <property type="evidence" value="ECO:0007669"/>
    <property type="project" value="TreeGrafter"/>
</dbReference>
<evidence type="ECO:0000313" key="2">
    <source>
        <dbReference type="EMBL" id="KAF5185860.1"/>
    </source>
</evidence>
<dbReference type="GO" id="GO:0004842">
    <property type="term" value="F:ubiquitin-protein transferase activity"/>
    <property type="evidence" value="ECO:0007669"/>
    <property type="project" value="TreeGrafter"/>
</dbReference>
<dbReference type="SUPFAM" id="SSF81383">
    <property type="entry name" value="F-box domain"/>
    <property type="match status" value="1"/>
</dbReference>
<dbReference type="OrthoDB" id="1751495at2759"/>
<dbReference type="EMBL" id="JABWDY010030111">
    <property type="protein sequence ID" value="KAF5185860.1"/>
    <property type="molecule type" value="Genomic_DNA"/>
</dbReference>
<dbReference type="AlphaFoldDB" id="A0A7J6VNW6"/>
<dbReference type="Proteomes" id="UP000554482">
    <property type="component" value="Unassembled WGS sequence"/>
</dbReference>
<dbReference type="CDD" id="cd22157">
    <property type="entry name" value="F-box_AtFBW1-like"/>
    <property type="match status" value="1"/>
</dbReference>
<proteinExistence type="predicted"/>
<dbReference type="InterPro" id="IPR001810">
    <property type="entry name" value="F-box_dom"/>
</dbReference>
<dbReference type="PROSITE" id="PS50181">
    <property type="entry name" value="FBOX"/>
    <property type="match status" value="1"/>
</dbReference>
<dbReference type="PANTHER" id="PTHR46301:SF34">
    <property type="entry name" value="PROTEIN SUPPRESSOR OF NIM1 1-LIKE"/>
    <property type="match status" value="1"/>
</dbReference>
<protein>
    <recommendedName>
        <fullName evidence="1">F-box domain-containing protein</fullName>
    </recommendedName>
</protein>